<dbReference type="EMBL" id="MU167241">
    <property type="protein sequence ID" value="KAG0147989.1"/>
    <property type="molecule type" value="Genomic_DNA"/>
</dbReference>
<reference evidence="1" key="1">
    <citation type="submission" date="2013-11" db="EMBL/GenBank/DDBJ databases">
        <title>Genome sequence of the fusiform rust pathogen reveals effectors for host alternation and coevolution with pine.</title>
        <authorList>
            <consortium name="DOE Joint Genome Institute"/>
            <person name="Smith K."/>
            <person name="Pendleton A."/>
            <person name="Kubisiak T."/>
            <person name="Anderson C."/>
            <person name="Salamov A."/>
            <person name="Aerts A."/>
            <person name="Riley R."/>
            <person name="Clum A."/>
            <person name="Lindquist E."/>
            <person name="Ence D."/>
            <person name="Campbell M."/>
            <person name="Kronenberg Z."/>
            <person name="Feau N."/>
            <person name="Dhillon B."/>
            <person name="Hamelin R."/>
            <person name="Burleigh J."/>
            <person name="Smith J."/>
            <person name="Yandell M."/>
            <person name="Nelson C."/>
            <person name="Grigoriev I."/>
            <person name="Davis J."/>
        </authorList>
    </citation>
    <scope>NUCLEOTIDE SEQUENCE</scope>
    <source>
        <strain evidence="1">G11</strain>
    </source>
</reference>
<dbReference type="PANTHER" id="PTHR33096">
    <property type="entry name" value="CXC2 DOMAIN-CONTAINING PROTEIN"/>
    <property type="match status" value="1"/>
</dbReference>
<keyword evidence="2" id="KW-1185">Reference proteome</keyword>
<evidence type="ECO:0000313" key="1">
    <source>
        <dbReference type="EMBL" id="KAG0147989.1"/>
    </source>
</evidence>
<evidence type="ECO:0000313" key="2">
    <source>
        <dbReference type="Proteomes" id="UP000886653"/>
    </source>
</evidence>
<dbReference type="Proteomes" id="UP000886653">
    <property type="component" value="Unassembled WGS sequence"/>
</dbReference>
<dbReference type="OrthoDB" id="2505730at2759"/>
<comment type="caution">
    <text evidence="1">The sequence shown here is derived from an EMBL/GenBank/DDBJ whole genome shotgun (WGS) entry which is preliminary data.</text>
</comment>
<protein>
    <submittedName>
        <fullName evidence="1">Uncharacterized protein</fullName>
    </submittedName>
</protein>
<organism evidence="1 2">
    <name type="scientific">Cronartium quercuum f. sp. fusiforme G11</name>
    <dbReference type="NCBI Taxonomy" id="708437"/>
    <lineage>
        <taxon>Eukaryota</taxon>
        <taxon>Fungi</taxon>
        <taxon>Dikarya</taxon>
        <taxon>Basidiomycota</taxon>
        <taxon>Pucciniomycotina</taxon>
        <taxon>Pucciniomycetes</taxon>
        <taxon>Pucciniales</taxon>
        <taxon>Coleosporiaceae</taxon>
        <taxon>Cronartium</taxon>
    </lineage>
</organism>
<name>A0A9P6NL56_9BASI</name>
<feature type="non-terminal residue" evidence="1">
    <location>
        <position position="1"/>
    </location>
</feature>
<dbReference type="PANTHER" id="PTHR33096:SF1">
    <property type="entry name" value="CXC1-LIKE CYSTEINE CLUSTER ASSOCIATED WITH KDZ TRANSPOSASES DOMAIN-CONTAINING PROTEIN"/>
    <property type="match status" value="1"/>
</dbReference>
<proteinExistence type="predicted"/>
<gene>
    <name evidence="1" type="ORF">CROQUDRAFT_41939</name>
</gene>
<accession>A0A9P6NL56</accession>
<sequence>IYKEGLGLSVMECYAKACAQCFGLAVGKVKESRKVPNFIVSLDANFQQQHYLYSSKDAPTKSIHSTSFLKPS</sequence>
<dbReference type="AlphaFoldDB" id="A0A9P6NL56"/>